<dbReference type="OrthoDB" id="1113630at2"/>
<dbReference type="EMBL" id="QFLI01000008">
    <property type="protein sequence ID" value="PXX97926.1"/>
    <property type="molecule type" value="Genomic_DNA"/>
</dbReference>
<reference evidence="2 3" key="1">
    <citation type="submission" date="2018-05" db="EMBL/GenBank/DDBJ databases">
        <title>Marinifilum breve JC075T sp. nov., a marine bacterium isolated from Yongle Blue Hole in the South China Sea.</title>
        <authorList>
            <person name="Fu T."/>
        </authorList>
    </citation>
    <scope>NUCLEOTIDE SEQUENCE [LARGE SCALE GENOMIC DNA]</scope>
    <source>
        <strain evidence="2 3">JC075</strain>
    </source>
</reference>
<dbReference type="SUPFAM" id="SSF55729">
    <property type="entry name" value="Acyl-CoA N-acyltransferases (Nat)"/>
    <property type="match status" value="1"/>
</dbReference>
<sequence>MYNFKTISIKELENLEYKANFPSNRFEWIYSWYEVFKKVENNVIGFQKQAYIVTGYESDQLVAIIPLVKLIRKFCKCIKLEFIEFLGQQWSCIGHDLIVLKELDSGFTKQLLNWIKKNIRYHFIFFKYVPKKSILTKDFKMYRYSGAPMICISDYKDYNEFAQKVYAKKFRKKLDRTLRKIEKDGFRLSLSYEEINSTNFETIKRISKSKMLDGKSFVYDDENKEKFHKSLYSKFPSHVMFAKFNDYPVAYVANIDCDNARIAIDCAFDRDYRIYGVGVQCMDCNIRKSFSLHKEKYSFGVGMDVYKFQFTKTAMPFYMCFGLQNRLKSLLAKPFVLYKAKKSDQKSKQEFEGVEEYV</sequence>
<dbReference type="RefSeq" id="WP_110361858.1">
    <property type="nucleotide sequence ID" value="NZ_QFLI01000008.1"/>
</dbReference>
<dbReference type="Proteomes" id="UP000248079">
    <property type="component" value="Unassembled WGS sequence"/>
</dbReference>
<gene>
    <name evidence="2" type="ORF">DF185_16440</name>
</gene>
<name>A0A2V3ZUI2_9BACT</name>
<organism evidence="2 3">
    <name type="scientific">Marinifilum breve</name>
    <dbReference type="NCBI Taxonomy" id="2184082"/>
    <lineage>
        <taxon>Bacteria</taxon>
        <taxon>Pseudomonadati</taxon>
        <taxon>Bacteroidota</taxon>
        <taxon>Bacteroidia</taxon>
        <taxon>Marinilabiliales</taxon>
        <taxon>Marinifilaceae</taxon>
    </lineage>
</organism>
<dbReference type="AlphaFoldDB" id="A0A2V3ZUI2"/>
<evidence type="ECO:0000313" key="3">
    <source>
        <dbReference type="Proteomes" id="UP000248079"/>
    </source>
</evidence>
<feature type="domain" description="BioF2-like acetyltransferase" evidence="1">
    <location>
        <begin position="168"/>
        <end position="307"/>
    </location>
</feature>
<accession>A0A2V3ZUI2</accession>
<dbReference type="InterPro" id="IPR038740">
    <property type="entry name" value="BioF2-like_GNAT_dom"/>
</dbReference>
<protein>
    <recommendedName>
        <fullName evidence="1">BioF2-like acetyltransferase domain-containing protein</fullName>
    </recommendedName>
</protein>
<keyword evidence="3" id="KW-1185">Reference proteome</keyword>
<proteinExistence type="predicted"/>
<dbReference type="InterPro" id="IPR016181">
    <property type="entry name" value="Acyl_CoA_acyltransferase"/>
</dbReference>
<dbReference type="Pfam" id="PF13480">
    <property type="entry name" value="Acetyltransf_6"/>
    <property type="match status" value="1"/>
</dbReference>
<evidence type="ECO:0000259" key="1">
    <source>
        <dbReference type="Pfam" id="PF13480"/>
    </source>
</evidence>
<comment type="caution">
    <text evidence="2">The sequence shown here is derived from an EMBL/GenBank/DDBJ whole genome shotgun (WGS) entry which is preliminary data.</text>
</comment>
<evidence type="ECO:0000313" key="2">
    <source>
        <dbReference type="EMBL" id="PXX97926.1"/>
    </source>
</evidence>